<reference evidence="2 3" key="1">
    <citation type="journal article" date="2015" name="Genome Announc.">
        <title>Complete Genome Sequence of Spiroplasma litorale TN-1T (DSM 21781), a Bacterium Isolated from a Green-Eyed Horsefly (Tabanus nigrovittatus).</title>
        <authorList>
            <person name="Lo W.S."/>
            <person name="Lai Y.C."/>
            <person name="Lien Y.W."/>
            <person name="Wang T.H."/>
            <person name="Kuo C.H."/>
        </authorList>
    </citation>
    <scope>NUCLEOTIDE SEQUENCE [LARGE SCALE GENOMIC DNA]</scope>
    <source>
        <strain evidence="2 3">TN-1</strain>
    </source>
</reference>
<sequence>MKKLIQFLLAIVSTASSIGFTTSCAFNDPTTDTNEDKDAGAYLEMVNSVFDHYTKDTLYLLDNDESGIKAFIGDVRRENFLQDNENITVDKIEQDTFTLRFEKLKVVKKYNYKMKEDIEIYLNEDSKNPFKDIDNNSYTDFVALLENKVLKKPNNGKYIIKSREILTQTYNELEKIEFSVPQTSEYTKMYTYYVPYYGRVVFNANYKNRLSYIISEATLNKDLPSDLSGKEIKDYFSSTSQFKEKYATNETYKNGFFMLVMIKKEYLLLKRLTGRFITKTMKTAKDLI</sequence>
<feature type="chain" id="PRO_5005470789" description="Lipoprotein" evidence="1">
    <location>
        <begin position="26"/>
        <end position="288"/>
    </location>
</feature>
<proteinExistence type="predicted"/>
<evidence type="ECO:0008006" key="4">
    <source>
        <dbReference type="Google" id="ProtNLM"/>
    </source>
</evidence>
<organism evidence="2 3">
    <name type="scientific">Spiroplasma litorale</name>
    <dbReference type="NCBI Taxonomy" id="216942"/>
    <lineage>
        <taxon>Bacteria</taxon>
        <taxon>Bacillati</taxon>
        <taxon>Mycoplasmatota</taxon>
        <taxon>Mollicutes</taxon>
        <taxon>Entomoplasmatales</taxon>
        <taxon>Spiroplasmataceae</taxon>
        <taxon>Spiroplasma</taxon>
    </lineage>
</organism>
<accession>A0A0K1W3L5</accession>
<evidence type="ECO:0000256" key="1">
    <source>
        <dbReference type="SAM" id="SignalP"/>
    </source>
</evidence>
<keyword evidence="3" id="KW-1185">Reference proteome</keyword>
<dbReference type="EMBL" id="CP012357">
    <property type="protein sequence ID" value="AKX34707.1"/>
    <property type="molecule type" value="Genomic_DNA"/>
</dbReference>
<dbReference type="PROSITE" id="PS51257">
    <property type="entry name" value="PROKAR_LIPOPROTEIN"/>
    <property type="match status" value="1"/>
</dbReference>
<dbReference type="PATRIC" id="fig|216942.3.peg.1119"/>
<dbReference type="STRING" id="216942.SLITO_v1c10960"/>
<name>A0A0K1W3L5_9MOLU</name>
<gene>
    <name evidence="2" type="ORF">SLITO_v1c10960</name>
</gene>
<dbReference type="AlphaFoldDB" id="A0A0K1W3L5"/>
<evidence type="ECO:0000313" key="3">
    <source>
        <dbReference type="Proteomes" id="UP000067476"/>
    </source>
</evidence>
<keyword evidence="1" id="KW-0732">Signal</keyword>
<evidence type="ECO:0000313" key="2">
    <source>
        <dbReference type="EMBL" id="AKX34707.1"/>
    </source>
</evidence>
<feature type="signal peptide" evidence="1">
    <location>
        <begin position="1"/>
        <end position="25"/>
    </location>
</feature>
<protein>
    <recommendedName>
        <fullName evidence="4">Lipoprotein</fullName>
    </recommendedName>
</protein>
<dbReference type="RefSeq" id="WP_075058785.1">
    <property type="nucleotide sequence ID" value="NZ_CP012357.1"/>
</dbReference>
<dbReference type="KEGG" id="sll:SLITO_v1c10960"/>
<dbReference type="Proteomes" id="UP000067476">
    <property type="component" value="Chromosome"/>
</dbReference>